<sequence length="98" mass="11056">MPRTLLGFLPYILLDIVIFKKKDSRFLSSFYIEFSKDLYTNLQRQRNCPLSSTNISGIVGSLILADELCSRRHMSATCLTSTSPHSLFCGVGRKLILP</sequence>
<protein>
    <submittedName>
        <fullName evidence="1">Uncharacterized protein</fullName>
    </submittedName>
</protein>
<dbReference type="AlphaFoldDB" id="A0A974HBI2"/>
<evidence type="ECO:0000313" key="2">
    <source>
        <dbReference type="Proteomes" id="UP000694892"/>
    </source>
</evidence>
<evidence type="ECO:0000313" key="1">
    <source>
        <dbReference type="EMBL" id="OCT71882.1"/>
    </source>
</evidence>
<gene>
    <name evidence="1" type="ORF">XELAEV_18034859mg</name>
</gene>
<dbReference type="EMBL" id="CM004478">
    <property type="protein sequence ID" value="OCT71882.1"/>
    <property type="molecule type" value="Genomic_DNA"/>
</dbReference>
<organism evidence="1 2">
    <name type="scientific">Xenopus laevis</name>
    <name type="common">African clawed frog</name>
    <dbReference type="NCBI Taxonomy" id="8355"/>
    <lineage>
        <taxon>Eukaryota</taxon>
        <taxon>Metazoa</taxon>
        <taxon>Chordata</taxon>
        <taxon>Craniata</taxon>
        <taxon>Vertebrata</taxon>
        <taxon>Euteleostomi</taxon>
        <taxon>Amphibia</taxon>
        <taxon>Batrachia</taxon>
        <taxon>Anura</taxon>
        <taxon>Pipoidea</taxon>
        <taxon>Pipidae</taxon>
        <taxon>Xenopodinae</taxon>
        <taxon>Xenopus</taxon>
        <taxon>Xenopus</taxon>
    </lineage>
</organism>
<accession>A0A974HBI2</accession>
<name>A0A974HBI2_XENLA</name>
<dbReference type="Proteomes" id="UP000694892">
    <property type="component" value="Chromosome 7L"/>
</dbReference>
<reference evidence="2" key="1">
    <citation type="journal article" date="2016" name="Nature">
        <title>Genome evolution in the allotetraploid frog Xenopus laevis.</title>
        <authorList>
            <person name="Session A.M."/>
            <person name="Uno Y."/>
            <person name="Kwon T."/>
            <person name="Chapman J.A."/>
            <person name="Toyoda A."/>
            <person name="Takahashi S."/>
            <person name="Fukui A."/>
            <person name="Hikosaka A."/>
            <person name="Suzuki A."/>
            <person name="Kondo M."/>
            <person name="van Heeringen S.J."/>
            <person name="Quigley I."/>
            <person name="Heinz S."/>
            <person name="Ogino H."/>
            <person name="Ochi H."/>
            <person name="Hellsten U."/>
            <person name="Lyons J.B."/>
            <person name="Simakov O."/>
            <person name="Putnam N."/>
            <person name="Stites J."/>
            <person name="Kuroki Y."/>
            <person name="Tanaka T."/>
            <person name="Michiue T."/>
            <person name="Watanabe M."/>
            <person name="Bogdanovic O."/>
            <person name="Lister R."/>
            <person name="Georgiou G."/>
            <person name="Paranjpe S.S."/>
            <person name="van Kruijsbergen I."/>
            <person name="Shu S."/>
            <person name="Carlson J."/>
            <person name="Kinoshita T."/>
            <person name="Ohta Y."/>
            <person name="Mawaribuchi S."/>
            <person name="Jenkins J."/>
            <person name="Grimwood J."/>
            <person name="Schmutz J."/>
            <person name="Mitros T."/>
            <person name="Mozaffari S.V."/>
            <person name="Suzuki Y."/>
            <person name="Haramoto Y."/>
            <person name="Yamamoto T.S."/>
            <person name="Takagi C."/>
            <person name="Heald R."/>
            <person name="Miller K."/>
            <person name="Haudenschild C."/>
            <person name="Kitzman J."/>
            <person name="Nakayama T."/>
            <person name="Izutsu Y."/>
            <person name="Robert J."/>
            <person name="Fortriede J."/>
            <person name="Burns K."/>
            <person name="Lotay V."/>
            <person name="Karimi K."/>
            <person name="Yasuoka Y."/>
            <person name="Dichmann D.S."/>
            <person name="Flajnik M.F."/>
            <person name="Houston D.W."/>
            <person name="Shendure J."/>
            <person name="DuPasquier L."/>
            <person name="Vize P.D."/>
            <person name="Zorn A.M."/>
            <person name="Ito M."/>
            <person name="Marcotte E.M."/>
            <person name="Wallingford J.B."/>
            <person name="Ito Y."/>
            <person name="Asashima M."/>
            <person name="Ueno N."/>
            <person name="Matsuda Y."/>
            <person name="Veenstra G.J."/>
            <person name="Fujiyama A."/>
            <person name="Harland R.M."/>
            <person name="Taira M."/>
            <person name="Rokhsar D.S."/>
        </authorList>
    </citation>
    <scope>NUCLEOTIDE SEQUENCE [LARGE SCALE GENOMIC DNA]</scope>
    <source>
        <strain evidence="2">J</strain>
    </source>
</reference>
<proteinExistence type="predicted"/>